<gene>
    <name evidence="8" type="ORF">ROZALSC1DRAFT_24449</name>
</gene>
<feature type="region of interest" description="Disordered" evidence="5">
    <location>
        <begin position="445"/>
        <end position="479"/>
    </location>
</feature>
<sequence>MAFTKIRCCMIFIDVARALYDYASDYSEELSFKQDDVLFITSKEDPDWYYAYLDGAEGFVPFNYIEVLQPSSDARCLFDYCEANNEELSFREGDLVTIYDTRDDNWWIACLKGRFGFVPANYVEIQNGGFSEQVIASFDSPMNDGQFDQVIEPVENQLKIQEGNIETQIQAEEIVFLKIIVRDKGISNSLMRRRKRKREKFVFRERRMNILSFDVNKDVVALKLKEEVIEFTLVTQSDIEILKNRLRNVTGEKEEKVKEVLANKIGEKESEEKIEEIRNREYRNEEFKNKKEIDRAVENVKTIQSTPKIVFAKVAYEGKRKEEISIKENENFIVIDDSDSEWWKVKAVSKKGREGFVPSSCLELKQKLIIQKENKLEIIQENKVDKIEKVERIEQLEKIEKIVNPAIPKRSEIQSPEKIVIPAIPKRSEIQSPISNFAKADKLTIKTDFAPPPLPPRSNSSSQNVSPVAPPLPQRGSSPIVKEEIKPAVEVFAPPLPQRVFQDTRVLKEEKESVISTTNRNNLKQKKSLPVLPSRPKVDSTMRSSQEVKPFETQKPSELKSEPIIPKPPRNVPINNPNTRNIDSNSNLNTNSNSNLNINSNSNLNINSNSNLDSNSKDATPSFIIPPRKSSASKPPSSPTRRTLPQRPTEQEV</sequence>
<dbReference type="Gene3D" id="2.30.30.40">
    <property type="entry name" value="SH3 Domains"/>
    <property type="match status" value="3"/>
</dbReference>
<dbReference type="CDD" id="cd00174">
    <property type="entry name" value="SH3"/>
    <property type="match status" value="1"/>
</dbReference>
<evidence type="ECO:0000313" key="9">
    <source>
        <dbReference type="Proteomes" id="UP000281549"/>
    </source>
</evidence>
<dbReference type="Pfam" id="PF00018">
    <property type="entry name" value="SH3_1"/>
    <property type="match status" value="2"/>
</dbReference>
<organism evidence="8 9">
    <name type="scientific">Rozella allomycis (strain CSF55)</name>
    <dbReference type="NCBI Taxonomy" id="988480"/>
    <lineage>
        <taxon>Eukaryota</taxon>
        <taxon>Fungi</taxon>
        <taxon>Fungi incertae sedis</taxon>
        <taxon>Cryptomycota</taxon>
        <taxon>Cryptomycota incertae sedis</taxon>
        <taxon>Rozella</taxon>
    </lineage>
</organism>
<keyword evidence="4" id="KW-0175">Coiled coil</keyword>
<feature type="domain" description="SH3" evidence="7">
    <location>
        <begin position="305"/>
        <end position="367"/>
    </location>
</feature>
<evidence type="ECO:0000256" key="5">
    <source>
        <dbReference type="SAM" id="MobiDB-lite"/>
    </source>
</evidence>
<evidence type="ECO:0000256" key="2">
    <source>
        <dbReference type="ARBA" id="ARBA00022999"/>
    </source>
</evidence>
<dbReference type="InterPro" id="IPR043539">
    <property type="entry name" value="Grb2-like"/>
</dbReference>
<reference evidence="9" key="1">
    <citation type="journal article" date="2018" name="Nat. Microbiol.">
        <title>Leveraging single-cell genomics to expand the fungal tree of life.</title>
        <authorList>
            <person name="Ahrendt S.R."/>
            <person name="Quandt C.A."/>
            <person name="Ciobanu D."/>
            <person name="Clum A."/>
            <person name="Salamov A."/>
            <person name="Andreopoulos B."/>
            <person name="Cheng J.F."/>
            <person name="Woyke T."/>
            <person name="Pelin A."/>
            <person name="Henrissat B."/>
            <person name="Reynolds N.K."/>
            <person name="Benny G.L."/>
            <person name="Smith M.E."/>
            <person name="James T.Y."/>
            <person name="Grigoriev I.V."/>
        </authorList>
    </citation>
    <scope>NUCLEOTIDE SEQUENCE [LARGE SCALE GENOMIC DNA]</scope>
    <source>
        <strain evidence="9">CSF55</strain>
    </source>
</reference>
<dbReference type="PROSITE" id="PS50002">
    <property type="entry name" value="SH3"/>
    <property type="match status" value="3"/>
</dbReference>
<keyword evidence="6" id="KW-0732">Signal</keyword>
<feature type="non-terminal residue" evidence="8">
    <location>
        <position position="653"/>
    </location>
</feature>
<feature type="signal peptide" evidence="6">
    <location>
        <begin position="1"/>
        <end position="18"/>
    </location>
</feature>
<dbReference type="InterPro" id="IPR001452">
    <property type="entry name" value="SH3_domain"/>
</dbReference>
<dbReference type="Proteomes" id="UP000281549">
    <property type="component" value="Unassembled WGS sequence"/>
</dbReference>
<evidence type="ECO:0000256" key="6">
    <source>
        <dbReference type="SAM" id="SignalP"/>
    </source>
</evidence>
<feature type="compositionally biased region" description="Low complexity" evidence="5">
    <location>
        <begin position="626"/>
        <end position="653"/>
    </location>
</feature>
<dbReference type="InterPro" id="IPR036028">
    <property type="entry name" value="SH3-like_dom_sf"/>
</dbReference>
<evidence type="ECO:0000259" key="7">
    <source>
        <dbReference type="PROSITE" id="PS50002"/>
    </source>
</evidence>
<name>A0A4P9YD24_ROZAC</name>
<feature type="compositionally biased region" description="Basic and acidic residues" evidence="5">
    <location>
        <begin position="549"/>
        <end position="561"/>
    </location>
</feature>
<keyword evidence="1 3" id="KW-0728">SH3 domain</keyword>
<feature type="domain" description="SH3" evidence="7">
    <location>
        <begin position="11"/>
        <end position="68"/>
    </location>
</feature>
<dbReference type="PRINTS" id="PR00452">
    <property type="entry name" value="SH3DOMAIN"/>
</dbReference>
<evidence type="ECO:0000256" key="3">
    <source>
        <dbReference type="PROSITE-ProRule" id="PRU00192"/>
    </source>
</evidence>
<dbReference type="SUPFAM" id="SSF50044">
    <property type="entry name" value="SH3-domain"/>
    <property type="match status" value="3"/>
</dbReference>
<feature type="coiled-coil region" evidence="4">
    <location>
        <begin position="362"/>
        <end position="396"/>
    </location>
</feature>
<evidence type="ECO:0000256" key="4">
    <source>
        <dbReference type="SAM" id="Coils"/>
    </source>
</evidence>
<protein>
    <recommendedName>
        <fullName evidence="7">SH3 domain-containing protein</fullName>
    </recommendedName>
</protein>
<evidence type="ECO:0000256" key="1">
    <source>
        <dbReference type="ARBA" id="ARBA00022443"/>
    </source>
</evidence>
<keyword evidence="2" id="KW-0727">SH2 domain</keyword>
<proteinExistence type="predicted"/>
<dbReference type="EMBL" id="ML005971">
    <property type="protein sequence ID" value="RKP17196.1"/>
    <property type="molecule type" value="Genomic_DNA"/>
</dbReference>
<feature type="compositionally biased region" description="Low complexity" evidence="5">
    <location>
        <begin position="581"/>
        <end position="614"/>
    </location>
</feature>
<dbReference type="PANTHER" id="PTHR46037">
    <property type="entry name" value="PROTEIN ENHANCER OF SEVENLESS 2B"/>
    <property type="match status" value="1"/>
</dbReference>
<dbReference type="SMART" id="SM00326">
    <property type="entry name" value="SH3"/>
    <property type="match status" value="3"/>
</dbReference>
<dbReference type="Pfam" id="PF07653">
    <property type="entry name" value="SH3_2"/>
    <property type="match status" value="1"/>
</dbReference>
<feature type="chain" id="PRO_5020234391" description="SH3 domain-containing protein" evidence="6">
    <location>
        <begin position="19"/>
        <end position="653"/>
    </location>
</feature>
<feature type="domain" description="SH3" evidence="7">
    <location>
        <begin position="69"/>
        <end position="128"/>
    </location>
</feature>
<accession>A0A4P9YD24</accession>
<feature type="region of interest" description="Disordered" evidence="5">
    <location>
        <begin position="512"/>
        <end position="653"/>
    </location>
</feature>
<evidence type="ECO:0000313" key="8">
    <source>
        <dbReference type="EMBL" id="RKP17196.1"/>
    </source>
</evidence>
<dbReference type="AlphaFoldDB" id="A0A4P9YD24"/>